<dbReference type="OrthoDB" id="3240470at2"/>
<proteinExistence type="predicted"/>
<reference evidence="2 3" key="1">
    <citation type="submission" date="2017-10" db="EMBL/GenBank/DDBJ databases">
        <title>Sequencing the genomes of 1000 actinobacteria strains.</title>
        <authorList>
            <person name="Klenk H.-P."/>
        </authorList>
    </citation>
    <scope>NUCLEOTIDE SEQUENCE [LARGE SCALE GENOMIC DNA]</scope>
    <source>
        <strain evidence="2 3">DSM 18966</strain>
    </source>
</reference>
<comment type="caution">
    <text evidence="2">The sequence shown here is derived from an EMBL/GenBank/DDBJ whole genome shotgun (WGS) entry which is preliminary data.</text>
</comment>
<sequence>MRTLTVVSLRTVLVVVLLGAVLAQVLVPITATALGDQYAEVEHLVVPYSVAAVLAITCAEVALLMIWRLLSLVRADAIFTVRALRWVDVITICIGIATATAAGVTVHLVGIVQTGGPGVALALIGCVVLGLALTLLMVVMRSLLVAAIAHRGELDTVI</sequence>
<keyword evidence="3" id="KW-1185">Reference proteome</keyword>
<name>A0A2A9E928_9MICO</name>
<feature type="transmembrane region" description="Helical" evidence="1">
    <location>
        <begin position="118"/>
        <end position="139"/>
    </location>
</feature>
<dbReference type="InterPro" id="IPR021354">
    <property type="entry name" value="DUF2975"/>
</dbReference>
<dbReference type="Proteomes" id="UP000225548">
    <property type="component" value="Unassembled WGS sequence"/>
</dbReference>
<evidence type="ECO:0008006" key="4">
    <source>
        <dbReference type="Google" id="ProtNLM"/>
    </source>
</evidence>
<keyword evidence="1" id="KW-1133">Transmembrane helix</keyword>
<keyword evidence="1" id="KW-0812">Transmembrane</keyword>
<evidence type="ECO:0000313" key="2">
    <source>
        <dbReference type="EMBL" id="PFG35186.1"/>
    </source>
</evidence>
<gene>
    <name evidence="2" type="ORF">ATL42_3124</name>
</gene>
<dbReference type="Pfam" id="PF11188">
    <property type="entry name" value="DUF2975"/>
    <property type="match status" value="1"/>
</dbReference>
<accession>A0A2A9E928</accession>
<dbReference type="AlphaFoldDB" id="A0A2A9E928"/>
<dbReference type="RefSeq" id="WP_098456110.1">
    <property type="nucleotide sequence ID" value="NZ_PDJG01000001.1"/>
</dbReference>
<feature type="transmembrane region" description="Helical" evidence="1">
    <location>
        <begin position="86"/>
        <end position="112"/>
    </location>
</feature>
<organism evidence="2 3">
    <name type="scientific">Sanguibacter antarcticus</name>
    <dbReference type="NCBI Taxonomy" id="372484"/>
    <lineage>
        <taxon>Bacteria</taxon>
        <taxon>Bacillati</taxon>
        <taxon>Actinomycetota</taxon>
        <taxon>Actinomycetes</taxon>
        <taxon>Micrococcales</taxon>
        <taxon>Sanguibacteraceae</taxon>
        <taxon>Sanguibacter</taxon>
    </lineage>
</organism>
<evidence type="ECO:0000256" key="1">
    <source>
        <dbReference type="SAM" id="Phobius"/>
    </source>
</evidence>
<keyword evidence="1" id="KW-0472">Membrane</keyword>
<protein>
    <recommendedName>
        <fullName evidence="4">DUF2975 family protein</fullName>
    </recommendedName>
</protein>
<feature type="transmembrane region" description="Helical" evidence="1">
    <location>
        <begin position="45"/>
        <end position="66"/>
    </location>
</feature>
<dbReference type="EMBL" id="PDJG01000001">
    <property type="protein sequence ID" value="PFG35186.1"/>
    <property type="molecule type" value="Genomic_DNA"/>
</dbReference>
<evidence type="ECO:0000313" key="3">
    <source>
        <dbReference type="Proteomes" id="UP000225548"/>
    </source>
</evidence>